<accession>A0A100W4J2</accession>
<keyword evidence="2" id="KW-0548">Nucleotidyltransferase</keyword>
<organism evidence="2 3">
    <name type="scientific">Mycolicibacterium brisbanense</name>
    <dbReference type="NCBI Taxonomy" id="146020"/>
    <lineage>
        <taxon>Bacteria</taxon>
        <taxon>Bacillati</taxon>
        <taxon>Actinomycetota</taxon>
        <taxon>Actinomycetes</taxon>
        <taxon>Mycobacteriales</taxon>
        <taxon>Mycobacteriaceae</taxon>
        <taxon>Mycolicibacterium</taxon>
    </lineage>
</organism>
<gene>
    <name evidence="2" type="ORF">RMCB_5588</name>
</gene>
<comment type="caution">
    <text evidence="2">The sequence shown here is derived from an EMBL/GenBank/DDBJ whole genome shotgun (WGS) entry which is preliminary data.</text>
</comment>
<proteinExistence type="predicted"/>
<name>A0A100W4J2_9MYCO</name>
<dbReference type="GO" id="GO:0003964">
    <property type="term" value="F:RNA-directed DNA polymerase activity"/>
    <property type="evidence" value="ECO:0007669"/>
    <property type="project" value="UniProtKB-KW"/>
</dbReference>
<dbReference type="EMBL" id="BCSX01000049">
    <property type="protein sequence ID" value="GAS91492.1"/>
    <property type="molecule type" value="Genomic_DNA"/>
</dbReference>
<sequence>MDAFIDAHGFPAVALPPRDRSENREIVRVECLHTFHATEGLVAGAPVVSPVRRPRDDEKFGSIVDHNQRYREGGHGADGSVP</sequence>
<keyword evidence="2" id="KW-0695">RNA-directed DNA polymerase</keyword>
<dbReference type="AlphaFoldDB" id="A0A100W4J2"/>
<feature type="region of interest" description="Disordered" evidence="1">
    <location>
        <begin position="48"/>
        <end position="82"/>
    </location>
</feature>
<reference evidence="3" key="1">
    <citation type="journal article" date="2016" name="Genome Announc.">
        <title>Draft Genome Sequences of Five Rapidly Growing Mycobacterium Species, M. thermoresistibile, M. fortuitum subsp. acetamidolyticum, M. canariasense, M. brisbanense, and M. novocastrense.</title>
        <authorList>
            <person name="Katahira K."/>
            <person name="Ogura Y."/>
            <person name="Gotoh Y."/>
            <person name="Hayashi T."/>
        </authorList>
    </citation>
    <scope>NUCLEOTIDE SEQUENCE [LARGE SCALE GENOMIC DNA]</scope>
    <source>
        <strain evidence="3">JCM15654</strain>
    </source>
</reference>
<evidence type="ECO:0000313" key="2">
    <source>
        <dbReference type="EMBL" id="GAS91492.1"/>
    </source>
</evidence>
<dbReference type="Proteomes" id="UP000069620">
    <property type="component" value="Unassembled WGS sequence"/>
</dbReference>
<dbReference type="STRING" id="146020.RMCB_5588"/>
<keyword evidence="3" id="KW-1185">Reference proteome</keyword>
<reference evidence="3" key="2">
    <citation type="submission" date="2016-02" db="EMBL/GenBank/DDBJ databases">
        <title>Draft genome sequence of five rapidly growing Mycobacterium species.</title>
        <authorList>
            <person name="Katahira K."/>
            <person name="Gotou Y."/>
            <person name="Iida K."/>
            <person name="Ogura Y."/>
            <person name="Hayashi T."/>
        </authorList>
    </citation>
    <scope>NUCLEOTIDE SEQUENCE [LARGE SCALE GENOMIC DNA]</scope>
    <source>
        <strain evidence="3">JCM15654</strain>
    </source>
</reference>
<evidence type="ECO:0000313" key="3">
    <source>
        <dbReference type="Proteomes" id="UP000069620"/>
    </source>
</evidence>
<feature type="compositionally biased region" description="Basic and acidic residues" evidence="1">
    <location>
        <begin position="53"/>
        <end position="75"/>
    </location>
</feature>
<keyword evidence="2" id="KW-0808">Transferase</keyword>
<evidence type="ECO:0000256" key="1">
    <source>
        <dbReference type="SAM" id="MobiDB-lite"/>
    </source>
</evidence>
<protein>
    <submittedName>
        <fullName evidence="2">Reverse transcriptase, RNA-dependent DNA polymerase</fullName>
    </submittedName>
</protein>